<name>A0A1Q5UD31_9EURO</name>
<dbReference type="PROSITE" id="PS50102">
    <property type="entry name" value="RRM"/>
    <property type="match status" value="2"/>
</dbReference>
<dbReference type="SMART" id="SM00360">
    <property type="entry name" value="RRM"/>
    <property type="match status" value="2"/>
</dbReference>
<protein>
    <submittedName>
        <fullName evidence="9">Splicing factor U2AF-associated protein 2</fullName>
    </submittedName>
</protein>
<evidence type="ECO:0000313" key="10">
    <source>
        <dbReference type="Proteomes" id="UP000186955"/>
    </source>
</evidence>
<dbReference type="GO" id="GO:0003723">
    <property type="term" value="F:RNA binding"/>
    <property type="evidence" value="ECO:0007669"/>
    <property type="project" value="UniProtKB-UniRule"/>
</dbReference>
<evidence type="ECO:0000259" key="8">
    <source>
        <dbReference type="PROSITE" id="PS50102"/>
    </source>
</evidence>
<comment type="similarity">
    <text evidence="1">Belongs to the HTATSF1 family.</text>
</comment>
<dbReference type="InterPro" id="IPR034392">
    <property type="entry name" value="TatSF1-like_RRM1"/>
</dbReference>
<keyword evidence="4 6" id="KW-0694">RNA-binding</keyword>
<dbReference type="InterPro" id="IPR012677">
    <property type="entry name" value="Nucleotide-bd_a/b_plait_sf"/>
</dbReference>
<sequence>MASQGASTDAPAFPQDPAEFDSDPRISWSRLDEKFILETEDGQEFEYDSGLKRWVFKVCSGDSRLYAFLASGQSGDSTVTSPSVDEELLKQQQEAYKVAGVDEDEMVNPREMKKRKLPAGDAKGNKAKKPRVNSAIWITGLPQDTKRDEIEEKFSRWGVISREIDSGGPRIKMYYEEDGTFKGEALVVYFRPESVNLAIQMVDETDFRGGQGTMRVQAAELSFKSQTEAPAKPAPRDRRKVLERTEEMNRLLTDWDDDDPLLRNNLIVPQERTVVLKGLFTLEELKEDVEAILDIKEDVRTECSKIGEVTNVVLYDLEPEGVVTVKFAQPDDAQACVTRMDGRFFGGTQIKAYIQVGREKFKKTNERRAALEDMAERGLDADNEEENQRLQGFGDWLESEK</sequence>
<dbReference type="InterPro" id="IPR035979">
    <property type="entry name" value="RBD_domain_sf"/>
</dbReference>
<feature type="region of interest" description="Disordered" evidence="7">
    <location>
        <begin position="372"/>
        <end position="401"/>
    </location>
</feature>
<dbReference type="SUPFAM" id="SSF54928">
    <property type="entry name" value="RNA-binding domain, RBD"/>
    <property type="match status" value="2"/>
</dbReference>
<evidence type="ECO:0000256" key="6">
    <source>
        <dbReference type="PROSITE-ProRule" id="PRU00176"/>
    </source>
</evidence>
<dbReference type="STRING" id="1316194.A0A1Q5UD31"/>
<dbReference type="GO" id="GO:0005684">
    <property type="term" value="C:U2-type spliceosomal complex"/>
    <property type="evidence" value="ECO:0007669"/>
    <property type="project" value="TreeGrafter"/>
</dbReference>
<dbReference type="Pfam" id="PF00076">
    <property type="entry name" value="RRM_1"/>
    <property type="match status" value="2"/>
</dbReference>
<feature type="region of interest" description="Disordered" evidence="7">
    <location>
        <begin position="1"/>
        <end position="24"/>
    </location>
</feature>
<evidence type="ECO:0000256" key="2">
    <source>
        <dbReference type="ARBA" id="ARBA00022664"/>
    </source>
</evidence>
<evidence type="ECO:0000256" key="4">
    <source>
        <dbReference type="ARBA" id="ARBA00022884"/>
    </source>
</evidence>
<dbReference type="PANTHER" id="PTHR15608">
    <property type="entry name" value="SPLICING FACTOR U2AF-ASSOCIATED PROTEIN 2"/>
    <property type="match status" value="1"/>
</dbReference>
<evidence type="ECO:0000256" key="1">
    <source>
        <dbReference type="ARBA" id="ARBA00007747"/>
    </source>
</evidence>
<dbReference type="Gene3D" id="3.30.70.330">
    <property type="match status" value="2"/>
</dbReference>
<dbReference type="InterPro" id="IPR000504">
    <property type="entry name" value="RRM_dom"/>
</dbReference>
<organism evidence="9 10">
    <name type="scientific">Penicillium subrubescens</name>
    <dbReference type="NCBI Taxonomy" id="1316194"/>
    <lineage>
        <taxon>Eukaryota</taxon>
        <taxon>Fungi</taxon>
        <taxon>Dikarya</taxon>
        <taxon>Ascomycota</taxon>
        <taxon>Pezizomycotina</taxon>
        <taxon>Eurotiomycetes</taxon>
        <taxon>Eurotiomycetidae</taxon>
        <taxon>Eurotiales</taxon>
        <taxon>Aspergillaceae</taxon>
        <taxon>Penicillium</taxon>
    </lineage>
</organism>
<keyword evidence="5" id="KW-0508">mRNA splicing</keyword>
<dbReference type="CDD" id="cd12281">
    <property type="entry name" value="RRM1_TatSF1_like"/>
    <property type="match status" value="1"/>
</dbReference>
<dbReference type="FunFam" id="3.30.70.330:FF:000105">
    <property type="entry name" value="HIV Tat-specific factor 1 homolog"/>
    <property type="match status" value="1"/>
</dbReference>
<evidence type="ECO:0000256" key="7">
    <source>
        <dbReference type="SAM" id="MobiDB-lite"/>
    </source>
</evidence>
<reference evidence="9 10" key="1">
    <citation type="submission" date="2016-10" db="EMBL/GenBank/DDBJ databases">
        <title>Genome sequence of the ascomycete fungus Penicillium subrubescens.</title>
        <authorList>
            <person name="De Vries R.P."/>
            <person name="Peng M."/>
            <person name="Dilokpimol A."/>
            <person name="Hilden K."/>
            <person name="Makela M.R."/>
            <person name="Grigoriev I."/>
            <person name="Riley R."/>
            <person name="Granchi Z."/>
        </authorList>
    </citation>
    <scope>NUCLEOTIDE SEQUENCE [LARGE SCALE GENOMIC DNA]</scope>
    <source>
        <strain evidence="9 10">CBS 132785</strain>
    </source>
</reference>
<dbReference type="GO" id="GO:0000398">
    <property type="term" value="P:mRNA splicing, via spliceosome"/>
    <property type="evidence" value="ECO:0007669"/>
    <property type="project" value="InterPro"/>
</dbReference>
<evidence type="ECO:0000256" key="3">
    <source>
        <dbReference type="ARBA" id="ARBA00022737"/>
    </source>
</evidence>
<dbReference type="InterPro" id="IPR034393">
    <property type="entry name" value="TatSF1-like"/>
</dbReference>
<dbReference type="GO" id="GO:0005686">
    <property type="term" value="C:U2 snRNP"/>
    <property type="evidence" value="ECO:0007669"/>
    <property type="project" value="TreeGrafter"/>
</dbReference>
<dbReference type="CDD" id="cd12285">
    <property type="entry name" value="RRM3_RBM39_like"/>
    <property type="match status" value="1"/>
</dbReference>
<evidence type="ECO:0000256" key="5">
    <source>
        <dbReference type="ARBA" id="ARBA00023187"/>
    </source>
</evidence>
<dbReference type="AlphaFoldDB" id="A0A1Q5UD31"/>
<gene>
    <name evidence="9" type="ORF">PENSUB_4217</name>
</gene>
<dbReference type="PANTHER" id="PTHR15608:SF0">
    <property type="entry name" value="HIV TAT-SPECIFIC FACTOR 1"/>
    <property type="match status" value="1"/>
</dbReference>
<keyword evidence="10" id="KW-1185">Reference proteome</keyword>
<accession>A0A1Q5UD31</accession>
<feature type="domain" description="RRM" evidence="8">
    <location>
        <begin position="134"/>
        <end position="221"/>
    </location>
</feature>
<evidence type="ECO:0000313" key="9">
    <source>
        <dbReference type="EMBL" id="OKP10370.1"/>
    </source>
</evidence>
<proteinExistence type="inferred from homology"/>
<feature type="domain" description="RRM" evidence="8">
    <location>
        <begin position="272"/>
        <end position="357"/>
    </location>
</feature>
<keyword evidence="3" id="KW-0677">Repeat</keyword>
<dbReference type="EMBL" id="MNBE01000353">
    <property type="protein sequence ID" value="OKP10370.1"/>
    <property type="molecule type" value="Genomic_DNA"/>
</dbReference>
<comment type="caution">
    <text evidence="9">The sequence shown here is derived from an EMBL/GenBank/DDBJ whole genome shotgun (WGS) entry which is preliminary data.</text>
</comment>
<keyword evidence="2" id="KW-0507">mRNA processing</keyword>
<dbReference type="Proteomes" id="UP000186955">
    <property type="component" value="Unassembled WGS sequence"/>
</dbReference>